<reference evidence="1 2" key="1">
    <citation type="journal article" date="2015" name="Stand. Genomic Sci.">
        <title>Genomic Encyclopedia of Bacterial and Archaeal Type Strains, Phase III: the genomes of soil and plant-associated and newly described type strains.</title>
        <authorList>
            <person name="Whitman W.B."/>
            <person name="Woyke T."/>
            <person name="Klenk H.P."/>
            <person name="Zhou Y."/>
            <person name="Lilburn T.G."/>
            <person name="Beck B.J."/>
            <person name="De Vos P."/>
            <person name="Vandamme P."/>
            <person name="Eisen J.A."/>
            <person name="Garrity G."/>
            <person name="Hugenholtz P."/>
            <person name="Kyrpides N.C."/>
        </authorList>
    </citation>
    <scope>NUCLEOTIDE SEQUENCE [LARGE SCALE GENOMIC DNA]</scope>
    <source>
        <strain evidence="1 2">CV53</strain>
    </source>
</reference>
<proteinExistence type="predicted"/>
<dbReference type="RefSeq" id="WP_121612638.1">
    <property type="nucleotide sequence ID" value="NZ_CP033044.1"/>
</dbReference>
<dbReference type="InterPro" id="IPR028978">
    <property type="entry name" value="Chorismate_lyase_/UTRA_dom_sf"/>
</dbReference>
<evidence type="ECO:0000313" key="1">
    <source>
        <dbReference type="EMBL" id="TCN20556.1"/>
    </source>
</evidence>
<dbReference type="Gene3D" id="3.40.1410.10">
    <property type="entry name" value="Chorismate lyase-like"/>
    <property type="match status" value="1"/>
</dbReference>
<sequence>MDQYTETDFYEILKSIERTTDMLEKLAHDKLQVRVLKQENLVDRFLANDPLAREAPCSIMRESYLYSTKHNLITSHNFAIIYPELLPGTLEDEIYLKGRGIGEVIRTYEMQSKRMLIQYGFRDPHTLWDILYQDASLSFPINGLGAVPFKEYTIQFPGFSSYGIKILEYFNPRVLELGAKAAQPQ</sequence>
<dbReference type="Proteomes" id="UP000295689">
    <property type="component" value="Unassembled WGS sequence"/>
</dbReference>
<dbReference type="SUPFAM" id="SSF64288">
    <property type="entry name" value="Chorismate lyase-like"/>
    <property type="match status" value="1"/>
</dbReference>
<dbReference type="AlphaFoldDB" id="A0A4R2B2R6"/>
<name>A0A4R2B2R6_9BACI</name>
<dbReference type="OrthoDB" id="2832837at2"/>
<accession>A0A4R2B2R6</accession>
<dbReference type="EMBL" id="SLVV01000014">
    <property type="protein sequence ID" value="TCN20556.1"/>
    <property type="molecule type" value="Genomic_DNA"/>
</dbReference>
<evidence type="ECO:0000313" key="2">
    <source>
        <dbReference type="Proteomes" id="UP000295689"/>
    </source>
</evidence>
<gene>
    <name evidence="1" type="ORF">EV146_114176</name>
</gene>
<keyword evidence="2" id="KW-1185">Reference proteome</keyword>
<protein>
    <submittedName>
        <fullName evidence="1">Uncharacterized protein</fullName>
    </submittedName>
</protein>
<organism evidence="1 2">
    <name type="scientific">Mesobacillus foraminis</name>
    <dbReference type="NCBI Taxonomy" id="279826"/>
    <lineage>
        <taxon>Bacteria</taxon>
        <taxon>Bacillati</taxon>
        <taxon>Bacillota</taxon>
        <taxon>Bacilli</taxon>
        <taxon>Bacillales</taxon>
        <taxon>Bacillaceae</taxon>
        <taxon>Mesobacillus</taxon>
    </lineage>
</organism>
<comment type="caution">
    <text evidence="1">The sequence shown here is derived from an EMBL/GenBank/DDBJ whole genome shotgun (WGS) entry which is preliminary data.</text>
</comment>